<proteinExistence type="predicted"/>
<dbReference type="AlphaFoldDB" id="A0A8K1GAI6"/>
<reference evidence="1" key="1">
    <citation type="submission" date="2019-04" db="EMBL/GenBank/DDBJ databases">
        <title>Genome assembly of Zosterops borbonicus 15179.</title>
        <authorList>
            <person name="Leroy T."/>
            <person name="Anselmetti Y."/>
            <person name="Tilak M.-K."/>
            <person name="Nabholz B."/>
        </authorList>
    </citation>
    <scope>NUCLEOTIDE SEQUENCE</scope>
    <source>
        <strain evidence="1">HGM_15179</strain>
        <tissue evidence="1">Muscle</tissue>
    </source>
</reference>
<dbReference type="OrthoDB" id="10063195at2759"/>
<gene>
    <name evidence="1" type="ORF">HGM15179_012291</name>
</gene>
<evidence type="ECO:0000313" key="1">
    <source>
        <dbReference type="EMBL" id="TRZ14817.1"/>
    </source>
</evidence>
<comment type="caution">
    <text evidence="1">The sequence shown here is derived from an EMBL/GenBank/DDBJ whole genome shotgun (WGS) entry which is preliminary data.</text>
</comment>
<sequence length="150" mass="17663">MPLLPSGRARGDLIELQANHLDFIPGKVMEQLIPELICRHKDEKAIRSSQHAFRKRKSCLMKQIAFYNETIGLIDEKGSVIVIYLEFINIFDTVSHKILIENLVRTRDWSLRKLRDWSILHMRKGCEIWDSREQNLREPQYVQISGIYSI</sequence>
<keyword evidence="2" id="KW-1185">Reference proteome</keyword>
<dbReference type="Proteomes" id="UP000796761">
    <property type="component" value="Unassembled WGS sequence"/>
</dbReference>
<name>A0A8K1GAI6_9PASS</name>
<accession>A0A8K1GAI6</accession>
<dbReference type="EMBL" id="SWJQ01000406">
    <property type="protein sequence ID" value="TRZ14817.1"/>
    <property type="molecule type" value="Genomic_DNA"/>
</dbReference>
<organism evidence="1 2">
    <name type="scientific">Zosterops borbonicus</name>
    <dbReference type="NCBI Taxonomy" id="364589"/>
    <lineage>
        <taxon>Eukaryota</taxon>
        <taxon>Metazoa</taxon>
        <taxon>Chordata</taxon>
        <taxon>Craniata</taxon>
        <taxon>Vertebrata</taxon>
        <taxon>Euteleostomi</taxon>
        <taxon>Archelosauria</taxon>
        <taxon>Archosauria</taxon>
        <taxon>Dinosauria</taxon>
        <taxon>Saurischia</taxon>
        <taxon>Theropoda</taxon>
        <taxon>Coelurosauria</taxon>
        <taxon>Aves</taxon>
        <taxon>Neognathae</taxon>
        <taxon>Neoaves</taxon>
        <taxon>Telluraves</taxon>
        <taxon>Australaves</taxon>
        <taxon>Passeriformes</taxon>
        <taxon>Sylvioidea</taxon>
        <taxon>Zosteropidae</taxon>
        <taxon>Zosterops</taxon>
    </lineage>
</organism>
<evidence type="ECO:0000313" key="2">
    <source>
        <dbReference type="Proteomes" id="UP000796761"/>
    </source>
</evidence>
<protein>
    <recommendedName>
        <fullName evidence="3">Reverse transcriptase domain-containing protein</fullName>
    </recommendedName>
</protein>
<evidence type="ECO:0008006" key="3">
    <source>
        <dbReference type="Google" id="ProtNLM"/>
    </source>
</evidence>